<dbReference type="SUPFAM" id="SSF52540">
    <property type="entry name" value="P-loop containing nucleoside triphosphate hydrolases"/>
    <property type="match status" value="1"/>
</dbReference>
<dbReference type="AlphaFoldDB" id="A0A0A8XXZ5"/>
<evidence type="ECO:0008006" key="2">
    <source>
        <dbReference type="Google" id="ProtNLM"/>
    </source>
</evidence>
<name>A0A0A8XXZ5_ARUDO</name>
<sequence>MVQQIRKIEGKLDMLIKERQIIGPNIISGTDRQEIKERPKTSSLIGDSSVLGREEDKEAVVKMLLTPNNSNHTNLSILPIVGMGGLGKTTQHSSSIMMQE</sequence>
<organism evidence="1">
    <name type="scientific">Arundo donax</name>
    <name type="common">Giant reed</name>
    <name type="synonym">Donax arundinaceus</name>
    <dbReference type="NCBI Taxonomy" id="35708"/>
    <lineage>
        <taxon>Eukaryota</taxon>
        <taxon>Viridiplantae</taxon>
        <taxon>Streptophyta</taxon>
        <taxon>Embryophyta</taxon>
        <taxon>Tracheophyta</taxon>
        <taxon>Spermatophyta</taxon>
        <taxon>Magnoliopsida</taxon>
        <taxon>Liliopsida</taxon>
        <taxon>Poales</taxon>
        <taxon>Poaceae</taxon>
        <taxon>PACMAD clade</taxon>
        <taxon>Arundinoideae</taxon>
        <taxon>Arundineae</taxon>
        <taxon>Arundo</taxon>
    </lineage>
</organism>
<dbReference type="Gene3D" id="3.40.50.300">
    <property type="entry name" value="P-loop containing nucleotide triphosphate hydrolases"/>
    <property type="match status" value="1"/>
</dbReference>
<reference evidence="1" key="2">
    <citation type="journal article" date="2015" name="Data Brief">
        <title>Shoot transcriptome of the giant reed, Arundo donax.</title>
        <authorList>
            <person name="Barrero R.A."/>
            <person name="Guerrero F.D."/>
            <person name="Moolhuijzen P."/>
            <person name="Goolsby J.A."/>
            <person name="Tidwell J."/>
            <person name="Bellgard S.E."/>
            <person name="Bellgard M.I."/>
        </authorList>
    </citation>
    <scope>NUCLEOTIDE SEQUENCE</scope>
    <source>
        <tissue evidence="1">Shoot tissue taken approximately 20 cm above the soil surface</tissue>
    </source>
</reference>
<dbReference type="InterPro" id="IPR027417">
    <property type="entry name" value="P-loop_NTPase"/>
</dbReference>
<dbReference type="EMBL" id="GBRH01280297">
    <property type="protein sequence ID" value="JAD17598.1"/>
    <property type="molecule type" value="Transcribed_RNA"/>
</dbReference>
<accession>A0A0A8XXZ5</accession>
<protein>
    <recommendedName>
        <fullName evidence="2">NB-ARC domain-containing protein</fullName>
    </recommendedName>
</protein>
<proteinExistence type="predicted"/>
<reference evidence="1" key="1">
    <citation type="submission" date="2014-09" db="EMBL/GenBank/DDBJ databases">
        <authorList>
            <person name="Magalhaes I.L.F."/>
            <person name="Oliveira U."/>
            <person name="Santos F.R."/>
            <person name="Vidigal T.H.D.A."/>
            <person name="Brescovit A.D."/>
            <person name="Santos A.J."/>
        </authorList>
    </citation>
    <scope>NUCLEOTIDE SEQUENCE</scope>
    <source>
        <tissue evidence="1">Shoot tissue taken approximately 20 cm above the soil surface</tissue>
    </source>
</reference>
<evidence type="ECO:0000313" key="1">
    <source>
        <dbReference type="EMBL" id="JAD17598.1"/>
    </source>
</evidence>